<reference evidence="4" key="1">
    <citation type="submission" date="2015-09" db="EMBL/GenBank/DDBJ databases">
        <authorList>
            <consortium name="Pathogen Informatics"/>
        </authorList>
    </citation>
    <scope>NUCLEOTIDE SEQUENCE [LARGE SCALE GENOMIC DNA]</scope>
    <source>
        <strain evidence="4">Lake Konstanz</strain>
    </source>
</reference>
<keyword evidence="4" id="KW-1185">Reference proteome</keyword>
<dbReference type="VEuPathDB" id="TriTrypDB:BSAL_51190"/>
<feature type="compositionally biased region" description="Low complexity" evidence="2">
    <location>
        <begin position="524"/>
        <end position="534"/>
    </location>
</feature>
<proteinExistence type="predicted"/>
<gene>
    <name evidence="3" type="ORF">BSAL_51190</name>
</gene>
<feature type="coiled-coil region" evidence="1">
    <location>
        <begin position="78"/>
        <end position="105"/>
    </location>
</feature>
<accession>A0A0S4IMJ0</accession>
<feature type="compositionally biased region" description="Low complexity" evidence="2">
    <location>
        <begin position="466"/>
        <end position="476"/>
    </location>
</feature>
<protein>
    <submittedName>
        <fullName evidence="3">Uncharacterized protein</fullName>
    </submittedName>
</protein>
<organism evidence="3 4">
    <name type="scientific">Bodo saltans</name>
    <name type="common">Flagellated protozoan</name>
    <dbReference type="NCBI Taxonomy" id="75058"/>
    <lineage>
        <taxon>Eukaryota</taxon>
        <taxon>Discoba</taxon>
        <taxon>Euglenozoa</taxon>
        <taxon>Kinetoplastea</taxon>
        <taxon>Metakinetoplastina</taxon>
        <taxon>Eubodonida</taxon>
        <taxon>Bodonidae</taxon>
        <taxon>Bodo</taxon>
    </lineage>
</organism>
<evidence type="ECO:0000313" key="3">
    <source>
        <dbReference type="EMBL" id="CUE66425.1"/>
    </source>
</evidence>
<name>A0A0S4IMJ0_BODSA</name>
<sequence length="744" mass="83546">MYLVASDEQHQEILDIQKAGGDTTAQVRCVQRAIKRLVEEEQRVRQSLDLDYRAGFDGIDRKVQRQFLKDQQDQRTRLAKLASHQNRVNRRLQKLDAERAQLSEAAKESLLSLDVITPTEADQQLAAIGESQPYPAILPPNEGTLHAAWSEKVADIELKRRKFIEREAMLRRMVLQIYHRQKMKDFGFFDESKMRDDQMKLAAALRGEENAETLRQLQILDERIANAQLASQQRLKGQQDRDRLLRDEHVARGDIAGEYTRDISKVYMEEWKKLQRQYKGIDFIVDEENLQRVKLMKEERNKRDILFSSFKKFRPVAPRKPIEPLPVPPPKFEDAVHVYQDFFKKNPVPPVSGRKLSSADPESRTTYFSTAGRKYLPPAKKTAMRTGEQTLMAFHRNKTPTSTAREDWNSETKLSSSAYATSTTNTNSKKPQFLKVSAGTGSFYYTSATSASTTINFGADLAAEQSAELSSSQRRSMTSRKPRPPPRDVCLASMTLQQAAARKRNEKAGARLEPMPPLAEKPAGSESSGRSSRGTHSQENSTRSVDDTKSTSQPNAAPPAAQTDERRNEDAQPTSADEESPQRSRVVESSVPRSERSRRSLSNESKTSERASSRSRSPSSHPPSSRSSSRDRSESPNNTTTEASPEREQTRRSPSHLDSPRKTEEEPAVAPQESESNVDEPQANAESHAAPGGLDVVALNEREEAPPSQTAPVAVLVSDENEPSPAKSNATQDEYGLDEFDEDE</sequence>
<dbReference type="Proteomes" id="UP000051952">
    <property type="component" value="Unassembled WGS sequence"/>
</dbReference>
<feature type="region of interest" description="Disordered" evidence="2">
    <location>
        <begin position="466"/>
        <end position="744"/>
    </location>
</feature>
<feature type="compositionally biased region" description="Low complexity" evidence="2">
    <location>
        <begin position="614"/>
        <end position="627"/>
    </location>
</feature>
<dbReference type="AlphaFoldDB" id="A0A0S4IMJ0"/>
<evidence type="ECO:0000313" key="4">
    <source>
        <dbReference type="Proteomes" id="UP000051952"/>
    </source>
</evidence>
<evidence type="ECO:0000256" key="1">
    <source>
        <dbReference type="SAM" id="Coils"/>
    </source>
</evidence>
<keyword evidence="1" id="KW-0175">Coiled coil</keyword>
<feature type="compositionally biased region" description="Acidic residues" evidence="2">
    <location>
        <begin position="735"/>
        <end position="744"/>
    </location>
</feature>
<evidence type="ECO:0000256" key="2">
    <source>
        <dbReference type="SAM" id="MobiDB-lite"/>
    </source>
</evidence>
<dbReference type="EMBL" id="CYKH01000057">
    <property type="protein sequence ID" value="CUE66425.1"/>
    <property type="molecule type" value="Genomic_DNA"/>
</dbReference>